<dbReference type="EMBL" id="MCOK01000001">
    <property type="protein sequence ID" value="OOC53274.1"/>
    <property type="molecule type" value="Genomic_DNA"/>
</dbReference>
<sequence length="144" mass="14146">MSPAHSMDPGRGDRGSASVELVLLTPALLAFALLMVLAGRVVDARATAEEVAHAAARAASLERTVAAAETAASGTAASSLAENGLACGDHTVALDHGGLAPGGAVTAVVECRVGLGDLTGLGVPGTYTVTGDATVVVDTFRGRP</sequence>
<organism evidence="3 4">
    <name type="scientific">Nocardiopsis sinuspersici</name>
    <dbReference type="NCBI Taxonomy" id="501010"/>
    <lineage>
        <taxon>Bacteria</taxon>
        <taxon>Bacillati</taxon>
        <taxon>Actinomycetota</taxon>
        <taxon>Actinomycetes</taxon>
        <taxon>Streptosporangiales</taxon>
        <taxon>Nocardiopsidaceae</taxon>
        <taxon>Nocardiopsis</taxon>
    </lineage>
</organism>
<keyword evidence="1" id="KW-1133">Transmembrane helix</keyword>
<dbReference type="InterPro" id="IPR012495">
    <property type="entry name" value="TadE-like_dom"/>
</dbReference>
<feature type="domain" description="TadE-like" evidence="2">
    <location>
        <begin position="15"/>
        <end position="57"/>
    </location>
</feature>
<dbReference type="Pfam" id="PF07811">
    <property type="entry name" value="TadE"/>
    <property type="match status" value="1"/>
</dbReference>
<gene>
    <name evidence="3" type="ORF">NOSIN_05125</name>
</gene>
<evidence type="ECO:0000256" key="1">
    <source>
        <dbReference type="SAM" id="Phobius"/>
    </source>
</evidence>
<proteinExistence type="predicted"/>
<dbReference type="AlphaFoldDB" id="A0A1V3BXI3"/>
<dbReference type="STRING" id="501010.NOSIN_05125"/>
<evidence type="ECO:0000313" key="4">
    <source>
        <dbReference type="Proteomes" id="UP000189004"/>
    </source>
</evidence>
<evidence type="ECO:0000259" key="2">
    <source>
        <dbReference type="Pfam" id="PF07811"/>
    </source>
</evidence>
<dbReference type="OrthoDB" id="3430040at2"/>
<keyword evidence="1" id="KW-0812">Transmembrane</keyword>
<keyword evidence="1" id="KW-0472">Membrane</keyword>
<keyword evidence="4" id="KW-1185">Reference proteome</keyword>
<comment type="caution">
    <text evidence="3">The sequence shown here is derived from an EMBL/GenBank/DDBJ whole genome shotgun (WGS) entry which is preliminary data.</text>
</comment>
<evidence type="ECO:0000313" key="3">
    <source>
        <dbReference type="EMBL" id="OOC53274.1"/>
    </source>
</evidence>
<feature type="transmembrane region" description="Helical" evidence="1">
    <location>
        <begin position="21"/>
        <end position="42"/>
    </location>
</feature>
<reference evidence="4" key="1">
    <citation type="submission" date="2016-08" db="EMBL/GenBank/DDBJ databases">
        <authorList>
            <person name="Tokovenko B."/>
            <person name="Kalinowski J."/>
        </authorList>
    </citation>
    <scope>NUCLEOTIDE SEQUENCE [LARGE SCALE GENOMIC DNA]</scope>
    <source>
        <strain evidence="4">UTMC102</strain>
    </source>
</reference>
<accession>A0A1V3BXI3</accession>
<dbReference type="Proteomes" id="UP000189004">
    <property type="component" value="Unassembled WGS sequence"/>
</dbReference>
<protein>
    <submittedName>
        <fullName evidence="3">TadE family protein</fullName>
    </submittedName>
</protein>
<name>A0A1V3BXI3_9ACTN</name>